<dbReference type="PANTHER" id="PTHR46759">
    <property type="entry name" value="LEUCINE-RICH REPEAT-CONTAINING PROTEIN 72"/>
    <property type="match status" value="1"/>
</dbReference>
<dbReference type="PANTHER" id="PTHR46759:SF2">
    <property type="match status" value="1"/>
</dbReference>
<accession>A0AAN9G988</accession>
<dbReference type="Gene3D" id="3.80.10.10">
    <property type="entry name" value="Ribonuclease Inhibitor"/>
    <property type="match status" value="1"/>
</dbReference>
<sequence length="459" mass="52686">MRLTNQVLRSRSERPLSTVEYLDLSNLGIVSLGERLSSCTNLETLILSGNKLQDAIGVDVCGKQLWHLDLSNNWLQSVDGLSRFLALGTLVLSNNDLDWPVLANLTHLHILSLSLHGNQKLERDPYYRIHVIDCLPNVWMLDGRIVTSAERIQVDQFFKDSALKERPVRHKLRKKFFVTSTLQTIERHAVCGRKAIQMLKSYPKNGVCNIEMDWNRLHYLAKDFQDDINLMWKYIRRKSRGQFVPKKTLLVDLFEVRQNHGERCNMVLLLLMASLEFLFPTHLLKDTLETGKLLTIGNVQTMDLFLLPRTLRCKVVSLLFCAVKVDREQNEDGGLYMKLYLCLFHMMSELTKLSESTAGVDQSDQDSKLAAQLQDYKCLLATEVAQLMCIVPSFFDYLDRDVGVMNLMRVATADPDINEKLTEICGTKSEEGEDEEEVSGRKGYRVKEKKNEVLRFSSF</sequence>
<evidence type="ECO:0000313" key="1">
    <source>
        <dbReference type="EMBL" id="KAK7099976.1"/>
    </source>
</evidence>
<keyword evidence="2" id="KW-1185">Reference proteome</keyword>
<dbReference type="PROSITE" id="PS51450">
    <property type="entry name" value="LRR"/>
    <property type="match status" value="1"/>
</dbReference>
<protein>
    <submittedName>
        <fullName evidence="1">Uncharacterized protein</fullName>
    </submittedName>
</protein>
<dbReference type="AlphaFoldDB" id="A0AAN9G988"/>
<dbReference type="EMBL" id="JBAMIC010000011">
    <property type="protein sequence ID" value="KAK7099976.1"/>
    <property type="molecule type" value="Genomic_DNA"/>
</dbReference>
<reference evidence="1 2" key="1">
    <citation type="submission" date="2024-02" db="EMBL/GenBank/DDBJ databases">
        <title>Chromosome-scale genome assembly of the rough periwinkle Littorina saxatilis.</title>
        <authorList>
            <person name="De Jode A."/>
            <person name="Faria R."/>
            <person name="Formenti G."/>
            <person name="Sims Y."/>
            <person name="Smith T.P."/>
            <person name="Tracey A."/>
            <person name="Wood J.M.D."/>
            <person name="Zagrodzka Z.B."/>
            <person name="Johannesson K."/>
            <person name="Butlin R.K."/>
            <person name="Leder E.H."/>
        </authorList>
    </citation>
    <scope>NUCLEOTIDE SEQUENCE [LARGE SCALE GENOMIC DNA]</scope>
    <source>
        <strain evidence="1">Snail1</strain>
        <tissue evidence="1">Muscle</tissue>
    </source>
</reference>
<dbReference type="SUPFAM" id="SSF52058">
    <property type="entry name" value="L domain-like"/>
    <property type="match status" value="1"/>
</dbReference>
<name>A0AAN9G988_9CAEN</name>
<dbReference type="InterPro" id="IPR032675">
    <property type="entry name" value="LRR_dom_sf"/>
</dbReference>
<dbReference type="InterPro" id="IPR042655">
    <property type="entry name" value="LRC72"/>
</dbReference>
<proteinExistence type="predicted"/>
<dbReference type="InterPro" id="IPR001611">
    <property type="entry name" value="Leu-rich_rpt"/>
</dbReference>
<organism evidence="1 2">
    <name type="scientific">Littorina saxatilis</name>
    <dbReference type="NCBI Taxonomy" id="31220"/>
    <lineage>
        <taxon>Eukaryota</taxon>
        <taxon>Metazoa</taxon>
        <taxon>Spiralia</taxon>
        <taxon>Lophotrochozoa</taxon>
        <taxon>Mollusca</taxon>
        <taxon>Gastropoda</taxon>
        <taxon>Caenogastropoda</taxon>
        <taxon>Littorinimorpha</taxon>
        <taxon>Littorinoidea</taxon>
        <taxon>Littorinidae</taxon>
        <taxon>Littorina</taxon>
    </lineage>
</organism>
<comment type="caution">
    <text evidence="1">The sequence shown here is derived from an EMBL/GenBank/DDBJ whole genome shotgun (WGS) entry which is preliminary data.</text>
</comment>
<evidence type="ECO:0000313" key="2">
    <source>
        <dbReference type="Proteomes" id="UP001374579"/>
    </source>
</evidence>
<dbReference type="Proteomes" id="UP001374579">
    <property type="component" value="Unassembled WGS sequence"/>
</dbReference>
<gene>
    <name evidence="1" type="ORF">V1264_022994</name>
</gene>